<accession>A0A6G1JC82</accession>
<organism evidence="2 3">
    <name type="scientific">Lentithecium fluviatile CBS 122367</name>
    <dbReference type="NCBI Taxonomy" id="1168545"/>
    <lineage>
        <taxon>Eukaryota</taxon>
        <taxon>Fungi</taxon>
        <taxon>Dikarya</taxon>
        <taxon>Ascomycota</taxon>
        <taxon>Pezizomycotina</taxon>
        <taxon>Dothideomycetes</taxon>
        <taxon>Pleosporomycetidae</taxon>
        <taxon>Pleosporales</taxon>
        <taxon>Massarineae</taxon>
        <taxon>Lentitheciaceae</taxon>
        <taxon>Lentithecium</taxon>
    </lineage>
</organism>
<dbReference type="PANTHER" id="PTHR24148">
    <property type="entry name" value="ANKYRIN REPEAT DOMAIN-CONTAINING PROTEIN 39 HOMOLOG-RELATED"/>
    <property type="match status" value="1"/>
</dbReference>
<dbReference type="Pfam" id="PF06985">
    <property type="entry name" value="HET"/>
    <property type="match status" value="1"/>
</dbReference>
<keyword evidence="3" id="KW-1185">Reference proteome</keyword>
<dbReference type="InterPro" id="IPR010730">
    <property type="entry name" value="HET"/>
</dbReference>
<evidence type="ECO:0000259" key="1">
    <source>
        <dbReference type="Pfam" id="PF06985"/>
    </source>
</evidence>
<evidence type="ECO:0000313" key="3">
    <source>
        <dbReference type="Proteomes" id="UP000799291"/>
    </source>
</evidence>
<sequence length="212" mass="24070">MTNCISQLPSFCGLDAPKKKIRLLVVEPVLHADPVHCTIKYTSLKDEGALDYKAVSYVRGVKTKKCIIWVEDMPVSVPVAAAEALKNPRSPEETCILWIDVICIDQTNVRERNNQVALTGEIYRRTVQTVVWLGLEDEFTTLAYAALEQIYADVPLEYQQRRFESRKGPGSIIYFGQSIELIKLLRVAVAASAVRHGERERIVTCFIHVRHW</sequence>
<dbReference type="Proteomes" id="UP000799291">
    <property type="component" value="Unassembled WGS sequence"/>
</dbReference>
<reference evidence="2" key="1">
    <citation type="journal article" date="2020" name="Stud. Mycol.">
        <title>101 Dothideomycetes genomes: a test case for predicting lifestyles and emergence of pathogens.</title>
        <authorList>
            <person name="Haridas S."/>
            <person name="Albert R."/>
            <person name="Binder M."/>
            <person name="Bloem J."/>
            <person name="Labutti K."/>
            <person name="Salamov A."/>
            <person name="Andreopoulos B."/>
            <person name="Baker S."/>
            <person name="Barry K."/>
            <person name="Bills G."/>
            <person name="Bluhm B."/>
            <person name="Cannon C."/>
            <person name="Castanera R."/>
            <person name="Culley D."/>
            <person name="Daum C."/>
            <person name="Ezra D."/>
            <person name="Gonzalez J."/>
            <person name="Henrissat B."/>
            <person name="Kuo A."/>
            <person name="Liang C."/>
            <person name="Lipzen A."/>
            <person name="Lutzoni F."/>
            <person name="Magnuson J."/>
            <person name="Mondo S."/>
            <person name="Nolan M."/>
            <person name="Ohm R."/>
            <person name="Pangilinan J."/>
            <person name="Park H.-J."/>
            <person name="Ramirez L."/>
            <person name="Alfaro M."/>
            <person name="Sun H."/>
            <person name="Tritt A."/>
            <person name="Yoshinaga Y."/>
            <person name="Zwiers L.-H."/>
            <person name="Turgeon B."/>
            <person name="Goodwin S."/>
            <person name="Spatafora J."/>
            <person name="Crous P."/>
            <person name="Grigoriev I."/>
        </authorList>
    </citation>
    <scope>NUCLEOTIDE SEQUENCE</scope>
    <source>
        <strain evidence="2">CBS 122367</strain>
    </source>
</reference>
<dbReference type="InterPro" id="IPR052895">
    <property type="entry name" value="HetReg/Transcr_Mod"/>
</dbReference>
<name>A0A6G1JC82_9PLEO</name>
<dbReference type="PANTHER" id="PTHR24148:SF64">
    <property type="entry name" value="HETEROKARYON INCOMPATIBILITY DOMAIN-CONTAINING PROTEIN"/>
    <property type="match status" value="1"/>
</dbReference>
<protein>
    <recommendedName>
        <fullName evidence="1">Heterokaryon incompatibility domain-containing protein</fullName>
    </recommendedName>
</protein>
<dbReference type="AlphaFoldDB" id="A0A6G1JC82"/>
<dbReference type="EMBL" id="MU005574">
    <property type="protein sequence ID" value="KAF2687743.1"/>
    <property type="molecule type" value="Genomic_DNA"/>
</dbReference>
<dbReference type="OrthoDB" id="4850726at2759"/>
<evidence type="ECO:0000313" key="2">
    <source>
        <dbReference type="EMBL" id="KAF2687743.1"/>
    </source>
</evidence>
<proteinExistence type="predicted"/>
<gene>
    <name evidence="2" type="ORF">K458DRAFT_484971</name>
</gene>
<feature type="domain" description="Heterokaryon incompatibility" evidence="1">
    <location>
        <begin position="52"/>
        <end position="153"/>
    </location>
</feature>